<dbReference type="GeneID" id="104943528"/>
<keyword evidence="2 7" id="KW-0328">Glycosyltransferase</keyword>
<gene>
    <name evidence="10" type="primary">LOC104943528</name>
</gene>
<evidence type="ECO:0000313" key="10">
    <source>
        <dbReference type="RefSeq" id="XP_010767272.1"/>
    </source>
</evidence>
<keyword evidence="3 7" id="KW-0808">Transferase</keyword>
<dbReference type="Proteomes" id="UP000504611">
    <property type="component" value="Unplaced"/>
</dbReference>
<dbReference type="EC" id="2.4.2.-" evidence="7"/>
<evidence type="ECO:0000256" key="7">
    <source>
        <dbReference type="RuleBase" id="RU362114"/>
    </source>
</evidence>
<comment type="similarity">
    <text evidence="6">Belongs to the ARTD/PARP family.</text>
</comment>
<comment type="subcellular location">
    <subcellularLocation>
        <location evidence="1">Nucleus</location>
    </subcellularLocation>
</comment>
<dbReference type="AlphaFoldDB" id="A0A6I9MS81"/>
<evidence type="ECO:0000256" key="1">
    <source>
        <dbReference type="ARBA" id="ARBA00004123"/>
    </source>
</evidence>
<sequence length="122" mass="13343">PWHSGVPIDIFIITTPLDRNQVSSLFCSVGAAYGNGSYFAVNSSYSQGYAKPDTRQHKRMYLAMVLVGDFTTGRAGMITPPTKSSSNATDLYDSVADNNANPTIFVVFNDIQAYPEYLITFA</sequence>
<dbReference type="GO" id="GO:0003714">
    <property type="term" value="F:transcription corepressor activity"/>
    <property type="evidence" value="ECO:0007669"/>
    <property type="project" value="TreeGrafter"/>
</dbReference>
<dbReference type="GO" id="GO:1990404">
    <property type="term" value="F:NAD+-protein mono-ADP-ribosyltransferase activity"/>
    <property type="evidence" value="ECO:0007669"/>
    <property type="project" value="TreeGrafter"/>
</dbReference>
<evidence type="ECO:0000256" key="5">
    <source>
        <dbReference type="ARBA" id="ARBA00023242"/>
    </source>
</evidence>
<keyword evidence="4 7" id="KW-0520">NAD</keyword>
<dbReference type="GO" id="GO:0003950">
    <property type="term" value="F:NAD+ poly-ADP-ribosyltransferase activity"/>
    <property type="evidence" value="ECO:0007669"/>
    <property type="project" value="UniProtKB-UniRule"/>
</dbReference>
<dbReference type="GO" id="GO:0005737">
    <property type="term" value="C:cytoplasm"/>
    <property type="evidence" value="ECO:0007669"/>
    <property type="project" value="TreeGrafter"/>
</dbReference>
<evidence type="ECO:0000256" key="3">
    <source>
        <dbReference type="ARBA" id="ARBA00022679"/>
    </source>
</evidence>
<evidence type="ECO:0000259" key="8">
    <source>
        <dbReference type="PROSITE" id="PS51059"/>
    </source>
</evidence>
<dbReference type="PANTHER" id="PTHR14453">
    <property type="entry name" value="PARP/ZINC FINGER CCCH TYPE DOMAIN CONTAINING PROTEIN"/>
    <property type="match status" value="1"/>
</dbReference>
<name>A0A6I9MS81_9TELE</name>
<feature type="domain" description="PARP catalytic" evidence="8">
    <location>
        <begin position="1"/>
        <end position="122"/>
    </location>
</feature>
<evidence type="ECO:0000256" key="6">
    <source>
        <dbReference type="ARBA" id="ARBA00024347"/>
    </source>
</evidence>
<protein>
    <recommendedName>
        <fullName evidence="7">Poly [ADP-ribose] polymerase</fullName>
        <shortName evidence="7">PARP</shortName>
        <ecNumber evidence="7">2.4.2.-</ecNumber>
    </recommendedName>
</protein>
<dbReference type="GO" id="GO:0010629">
    <property type="term" value="P:negative regulation of gene expression"/>
    <property type="evidence" value="ECO:0007669"/>
    <property type="project" value="TreeGrafter"/>
</dbReference>
<accession>A0A6I9MS81</accession>
<dbReference type="GO" id="GO:0070212">
    <property type="term" value="P:protein poly-ADP-ribosylation"/>
    <property type="evidence" value="ECO:0007669"/>
    <property type="project" value="TreeGrafter"/>
</dbReference>
<proteinExistence type="inferred from homology"/>
<dbReference type="SUPFAM" id="SSF56399">
    <property type="entry name" value="ADP-ribosylation"/>
    <property type="match status" value="1"/>
</dbReference>
<dbReference type="Gene3D" id="3.90.228.10">
    <property type="match status" value="1"/>
</dbReference>
<dbReference type="GO" id="GO:0005634">
    <property type="term" value="C:nucleus"/>
    <property type="evidence" value="ECO:0007669"/>
    <property type="project" value="UniProtKB-SubCell"/>
</dbReference>
<dbReference type="RefSeq" id="XP_010767272.1">
    <property type="nucleotide sequence ID" value="XM_010768970.1"/>
</dbReference>
<evidence type="ECO:0000313" key="9">
    <source>
        <dbReference type="Proteomes" id="UP000504611"/>
    </source>
</evidence>
<dbReference type="PANTHER" id="PTHR14453:SF106">
    <property type="entry name" value="POLY [ADP-RIBOSE] POLYMERASE"/>
    <property type="match status" value="1"/>
</dbReference>
<feature type="non-terminal residue" evidence="10">
    <location>
        <position position="1"/>
    </location>
</feature>
<dbReference type="OrthoDB" id="6133115at2759"/>
<keyword evidence="9" id="KW-1185">Reference proteome</keyword>
<dbReference type="Pfam" id="PF00644">
    <property type="entry name" value="PARP"/>
    <property type="match status" value="1"/>
</dbReference>
<organism evidence="9 10">
    <name type="scientific">Notothenia coriiceps</name>
    <name type="common">black rockcod</name>
    <dbReference type="NCBI Taxonomy" id="8208"/>
    <lineage>
        <taxon>Eukaryota</taxon>
        <taxon>Metazoa</taxon>
        <taxon>Chordata</taxon>
        <taxon>Craniata</taxon>
        <taxon>Vertebrata</taxon>
        <taxon>Euteleostomi</taxon>
        <taxon>Actinopterygii</taxon>
        <taxon>Neopterygii</taxon>
        <taxon>Teleostei</taxon>
        <taxon>Neoteleostei</taxon>
        <taxon>Acanthomorphata</taxon>
        <taxon>Eupercaria</taxon>
        <taxon>Perciformes</taxon>
        <taxon>Notothenioidei</taxon>
        <taxon>Nototheniidae</taxon>
        <taxon>Notothenia</taxon>
    </lineage>
</organism>
<dbReference type="PROSITE" id="PS51059">
    <property type="entry name" value="PARP_CATALYTIC"/>
    <property type="match status" value="1"/>
</dbReference>
<evidence type="ECO:0000256" key="4">
    <source>
        <dbReference type="ARBA" id="ARBA00023027"/>
    </source>
</evidence>
<dbReference type="InterPro" id="IPR012317">
    <property type="entry name" value="Poly(ADP-ribose)pol_cat_dom"/>
</dbReference>
<dbReference type="KEGG" id="ncc:104943528"/>
<dbReference type="InterPro" id="IPR052056">
    <property type="entry name" value="Mono-ARTD/PARP"/>
</dbReference>
<evidence type="ECO:0000256" key="2">
    <source>
        <dbReference type="ARBA" id="ARBA00022676"/>
    </source>
</evidence>
<keyword evidence="5" id="KW-0539">Nucleus</keyword>
<reference evidence="10" key="1">
    <citation type="submission" date="2025-08" db="UniProtKB">
        <authorList>
            <consortium name="RefSeq"/>
        </authorList>
    </citation>
    <scope>IDENTIFICATION</scope>
    <source>
        <tissue evidence="10">Muscle</tissue>
    </source>
</reference>